<reference evidence="1 2" key="2">
    <citation type="submission" date="2021-10" db="EMBL/GenBank/DDBJ databases">
        <authorList>
            <person name="Piombo E."/>
        </authorList>
    </citation>
    <scope>NUCLEOTIDE SEQUENCE [LARGE SCALE GENOMIC DNA]</scope>
</reference>
<dbReference type="AlphaFoldDB" id="A0A9N9US41"/>
<dbReference type="InterPro" id="IPR053204">
    <property type="entry name" value="Oxopyrrolidines_Biosynth-assoc"/>
</dbReference>
<accession>A0A9N9US41</accession>
<dbReference type="Proteomes" id="UP000754883">
    <property type="component" value="Unassembled WGS sequence"/>
</dbReference>
<dbReference type="Pfam" id="PF12311">
    <property type="entry name" value="DUF3632"/>
    <property type="match status" value="1"/>
</dbReference>
<reference evidence="2" key="1">
    <citation type="submission" date="2019-06" db="EMBL/GenBank/DDBJ databases">
        <authorList>
            <person name="Broberg M."/>
        </authorList>
    </citation>
    <scope>NUCLEOTIDE SEQUENCE [LARGE SCALE GENOMIC DNA]</scope>
</reference>
<gene>
    <name evidence="1" type="ORF">CBYS24578_00016751</name>
</gene>
<name>A0A9N9US41_9HYPO</name>
<comment type="caution">
    <text evidence="1">The sequence shown here is derived from an EMBL/GenBank/DDBJ whole genome shotgun (WGS) entry which is preliminary data.</text>
</comment>
<keyword evidence="2" id="KW-1185">Reference proteome</keyword>
<proteinExistence type="predicted"/>
<evidence type="ECO:0000313" key="1">
    <source>
        <dbReference type="EMBL" id="CAG9997205.1"/>
    </source>
</evidence>
<dbReference type="OrthoDB" id="5403091at2759"/>
<evidence type="ECO:0000313" key="2">
    <source>
        <dbReference type="Proteomes" id="UP000754883"/>
    </source>
</evidence>
<dbReference type="EMBL" id="CABFNO020001545">
    <property type="protein sequence ID" value="CAG9997205.1"/>
    <property type="molecule type" value="Genomic_DNA"/>
</dbReference>
<organism evidence="1 2">
    <name type="scientific">Clonostachys byssicola</name>
    <dbReference type="NCBI Taxonomy" id="160290"/>
    <lineage>
        <taxon>Eukaryota</taxon>
        <taxon>Fungi</taxon>
        <taxon>Dikarya</taxon>
        <taxon>Ascomycota</taxon>
        <taxon>Pezizomycotina</taxon>
        <taxon>Sordariomycetes</taxon>
        <taxon>Hypocreomycetidae</taxon>
        <taxon>Hypocreales</taxon>
        <taxon>Bionectriaceae</taxon>
        <taxon>Clonostachys</taxon>
    </lineage>
</organism>
<dbReference type="InterPro" id="IPR022085">
    <property type="entry name" value="OpdG"/>
</dbReference>
<protein>
    <submittedName>
        <fullName evidence="1">Uncharacterized protein</fullName>
    </submittedName>
</protein>
<dbReference type="PANTHER" id="PTHR38797:SF7">
    <property type="entry name" value="TRANSCRIPTION FACTOR DOMAIN-CONTAINING PROTEIN"/>
    <property type="match status" value="1"/>
</dbReference>
<sequence length="300" mass="32736">MEPPPPMSFSAQMRADAHKIIEQGHPEYLVREVSSISARIVEHFTAIPNSALGTLEDYLHNLWYQTILAGKHISASSYLQDSLVCHLIAIKNLGPIPLPAGCTGGNVCSDGRTFLSDLPLFGQDLIKEFTCHFFQKGAYTPNQQENLAALLGRLASVGIYDGPALCILSLFRETLEVPQCLVADPESKEIPLVDLMCALTRLIEQSKFSLALLASGHASTATANLSDHSNLSSLGELAIKAGNIPSLGYSRQRLEFWLRRIDELSQSEDEDVQLHAESCKGELLQVLRDVGKTYGLGSGF</sequence>
<dbReference type="PANTHER" id="PTHR38797">
    <property type="entry name" value="NUCLEAR PORE COMPLEX PROTEIN NUP85-RELATED"/>
    <property type="match status" value="1"/>
</dbReference>